<dbReference type="PANTHER" id="PTHR23012:SF200">
    <property type="entry name" value="OS02G0577100 PROTEIN"/>
    <property type="match status" value="1"/>
</dbReference>
<dbReference type="InterPro" id="IPR033275">
    <property type="entry name" value="MARCH-like"/>
</dbReference>
<accession>A0A1D6HBC9</accession>
<sequence>MLTENVCNDGAMRKGIQSVKSAMSGGDWTISGNRLDLHDPRILAMAAAQHRLLEDDYDEYTATNNNAAAFCRSIFLIVSFVFFITETCIIFPLLCQENRRADLVQW</sequence>
<dbReference type="EMBL" id="CM000781">
    <property type="protein sequence ID" value="AQK72010.1"/>
    <property type="molecule type" value="Genomic_DNA"/>
</dbReference>
<dbReference type="InterPro" id="IPR022143">
    <property type="entry name" value="DUF3675"/>
</dbReference>
<proteinExistence type="predicted"/>
<dbReference type="AlphaFoldDB" id="A0A1D6HBC9"/>
<evidence type="ECO:0000313" key="1">
    <source>
        <dbReference type="EMBL" id="AQK72010.1"/>
    </source>
</evidence>
<organism evidence="1">
    <name type="scientific">Zea mays</name>
    <name type="common">Maize</name>
    <dbReference type="NCBI Taxonomy" id="4577"/>
    <lineage>
        <taxon>Eukaryota</taxon>
        <taxon>Viridiplantae</taxon>
        <taxon>Streptophyta</taxon>
        <taxon>Embryophyta</taxon>
        <taxon>Tracheophyta</taxon>
        <taxon>Spermatophyta</taxon>
        <taxon>Magnoliopsida</taxon>
        <taxon>Liliopsida</taxon>
        <taxon>Poales</taxon>
        <taxon>Poaceae</taxon>
        <taxon>PACMAD clade</taxon>
        <taxon>Panicoideae</taxon>
        <taxon>Andropogonodae</taxon>
        <taxon>Andropogoneae</taxon>
        <taxon>Tripsacinae</taxon>
        <taxon>Zea</taxon>
    </lineage>
</organism>
<dbReference type="Pfam" id="PF12428">
    <property type="entry name" value="DUF3675"/>
    <property type="match status" value="1"/>
</dbReference>
<dbReference type="PANTHER" id="PTHR23012">
    <property type="entry name" value="RING/FYVE/PHD ZINC FINGER DOMAIN-CONTAINING"/>
    <property type="match status" value="1"/>
</dbReference>
<name>A0A1D6HBC9_MAIZE</name>
<gene>
    <name evidence="1" type="ORF">ZEAMMB73_Zm00001d016941</name>
</gene>
<protein>
    <submittedName>
        <fullName evidence="1">RING/FYVE/PHD zinc finger superfamily protein</fullName>
    </submittedName>
</protein>
<reference evidence="1" key="1">
    <citation type="submission" date="2015-12" db="EMBL/GenBank/DDBJ databases">
        <title>Update maize B73 reference genome by single molecule sequencing technologies.</title>
        <authorList>
            <consortium name="Maize Genome Sequencing Project"/>
            <person name="Ware D."/>
        </authorList>
    </citation>
    <scope>NUCLEOTIDE SEQUENCE</scope>
    <source>
        <tissue evidence="1">Seedling</tissue>
    </source>
</reference>